<evidence type="ECO:0000313" key="2">
    <source>
        <dbReference type="Proteomes" id="UP000515511"/>
    </source>
</evidence>
<protein>
    <recommendedName>
        <fullName evidence="3">Lipoprotein</fullName>
    </recommendedName>
</protein>
<dbReference type="RefSeq" id="WP_185275808.1">
    <property type="nucleotide sequence ID" value="NZ_CP043641.1"/>
</dbReference>
<dbReference type="PROSITE" id="PS51257">
    <property type="entry name" value="PROKAR_LIPOPROTEIN"/>
    <property type="match status" value="1"/>
</dbReference>
<accession>A0A7G6YD08</accession>
<dbReference type="AlphaFoldDB" id="A0A7G6YD08"/>
<reference evidence="2" key="1">
    <citation type="submission" date="2019-09" db="EMBL/GenBank/DDBJ databases">
        <title>Antimicrobial potential of Antarctic Bacteria.</title>
        <authorList>
            <person name="Benaud N."/>
            <person name="Edwards R.J."/>
            <person name="Ferrari B.C."/>
        </authorList>
    </citation>
    <scope>NUCLEOTIDE SEQUENCE [LARGE SCALE GENOMIC DNA]</scope>
    <source>
        <strain evidence="2">INR9</strain>
    </source>
</reference>
<proteinExistence type="predicted"/>
<name>A0A7G6YD08_9MICO</name>
<dbReference type="KEGG" id="lse:F1C12_15470"/>
<evidence type="ECO:0008006" key="3">
    <source>
        <dbReference type="Google" id="ProtNLM"/>
    </source>
</evidence>
<evidence type="ECO:0000313" key="1">
    <source>
        <dbReference type="EMBL" id="QNE36373.1"/>
    </source>
</evidence>
<dbReference type="Proteomes" id="UP000515511">
    <property type="component" value="Chromosome"/>
</dbReference>
<dbReference type="EMBL" id="CP043641">
    <property type="protein sequence ID" value="QNE36373.1"/>
    <property type="molecule type" value="Genomic_DNA"/>
</dbReference>
<gene>
    <name evidence="1" type="ORF">F1C12_15470</name>
</gene>
<organism evidence="1 2">
    <name type="scientific">Leifsonia shinshuensis</name>
    <dbReference type="NCBI Taxonomy" id="150026"/>
    <lineage>
        <taxon>Bacteria</taxon>
        <taxon>Bacillati</taxon>
        <taxon>Actinomycetota</taxon>
        <taxon>Actinomycetes</taxon>
        <taxon>Micrococcales</taxon>
        <taxon>Microbacteriaceae</taxon>
        <taxon>Leifsonia</taxon>
    </lineage>
</organism>
<sequence>MRARAAGGTIAVIVAVACLVGCSAPDSPEEVVESLSLTGPWASDFQVAYANAKSDYERGVLEDGEVTSSEYEESKNHLRSCVGDAGYAITWDERGGFELGSKNGTYPDDFFERSDPVLQECESKWAGSILYLYEQARRNPKKTDESTLQVTCLRDAGLVDGTYTKDQWRRDNEKDTFPFDARSDAAMRCDLDPLGLWYSG</sequence>